<dbReference type="GO" id="GO:0016020">
    <property type="term" value="C:membrane"/>
    <property type="evidence" value="ECO:0007669"/>
    <property type="project" value="TreeGrafter"/>
</dbReference>
<dbReference type="Gene3D" id="3.40.50.1820">
    <property type="entry name" value="alpha/beta hydrolase"/>
    <property type="match status" value="1"/>
</dbReference>
<gene>
    <name evidence="3" type="ORF">SAMN05216268_104337</name>
</gene>
<evidence type="ECO:0000259" key="2">
    <source>
        <dbReference type="Pfam" id="PF12697"/>
    </source>
</evidence>
<proteinExistence type="predicted"/>
<feature type="domain" description="AB hydrolase-1" evidence="2">
    <location>
        <begin position="92"/>
        <end position="306"/>
    </location>
</feature>
<dbReference type="PANTHER" id="PTHR43798:SF33">
    <property type="entry name" value="HYDROLASE, PUTATIVE (AFU_ORTHOLOGUE AFUA_2G14860)-RELATED"/>
    <property type="match status" value="1"/>
</dbReference>
<dbReference type="InterPro" id="IPR000073">
    <property type="entry name" value="AB_hydrolase_1"/>
</dbReference>
<accession>A0A9X8QQX5</accession>
<dbReference type="Proteomes" id="UP000184388">
    <property type="component" value="Unassembled WGS sequence"/>
</dbReference>
<dbReference type="SUPFAM" id="SSF53474">
    <property type="entry name" value="alpha/beta-Hydrolases"/>
    <property type="match status" value="1"/>
</dbReference>
<sequence length="322" mass="34632">MSTSETAGEGMETNRGTGMGMGVGMGKGADASVDLSADTSVLYKSEAGAQEILRRYRAALDAWPVPAEHLRVPTSQGETFVVVSGPPDAPPVVLLHGSGANASMWWDDVAAWSRHFRIYAVDVIGEPGFSAPARPPLASDAPAQWLDDVLDGLGIARAALVAVSLGGWWALDYARRRPERVTQLALLCPGGLGRQKTGWLLKTLLLRALGRKGIERSVRTTTGLEDPKLQPVLDTVILTFMHFKPRTERLPVVPDEALRRLAMPMLVIAGERDVLFDSAETARRVRRCAPHATVRLLPEAGHALLGQTGTVLEFLRGPAAGR</sequence>
<evidence type="ECO:0000313" key="4">
    <source>
        <dbReference type="Proteomes" id="UP000184388"/>
    </source>
</evidence>
<comment type="caution">
    <text evidence="3">The sequence shown here is derived from an EMBL/GenBank/DDBJ whole genome shotgun (WGS) entry which is preliminary data.</text>
</comment>
<reference evidence="4" key="1">
    <citation type="submission" date="2016-11" db="EMBL/GenBank/DDBJ databases">
        <authorList>
            <person name="Jaros S."/>
            <person name="Januszkiewicz K."/>
            <person name="Wedrychowicz H."/>
        </authorList>
    </citation>
    <scope>NUCLEOTIDE SEQUENCE [LARGE SCALE GENOMIC DNA]</scope>
    <source>
        <strain evidence="4">CGMCC 4.3555</strain>
    </source>
</reference>
<feature type="region of interest" description="Disordered" evidence="1">
    <location>
        <begin position="1"/>
        <end position="23"/>
    </location>
</feature>
<dbReference type="EMBL" id="FRBK01000004">
    <property type="protein sequence ID" value="SHL44849.1"/>
    <property type="molecule type" value="Genomic_DNA"/>
</dbReference>
<dbReference type="PANTHER" id="PTHR43798">
    <property type="entry name" value="MONOACYLGLYCEROL LIPASE"/>
    <property type="match status" value="1"/>
</dbReference>
<dbReference type="InterPro" id="IPR050266">
    <property type="entry name" value="AB_hydrolase_sf"/>
</dbReference>
<dbReference type="AlphaFoldDB" id="A0A9X8QQX5"/>
<protein>
    <submittedName>
        <fullName evidence="3">Pimeloyl-ACP methyl ester carboxylesterase</fullName>
    </submittedName>
</protein>
<evidence type="ECO:0000256" key="1">
    <source>
        <dbReference type="SAM" id="MobiDB-lite"/>
    </source>
</evidence>
<dbReference type="Pfam" id="PF12697">
    <property type="entry name" value="Abhydrolase_6"/>
    <property type="match status" value="1"/>
</dbReference>
<dbReference type="InterPro" id="IPR029058">
    <property type="entry name" value="AB_hydrolase_fold"/>
</dbReference>
<evidence type="ECO:0000313" key="3">
    <source>
        <dbReference type="EMBL" id="SHL44849.1"/>
    </source>
</evidence>
<dbReference type="GO" id="GO:0003824">
    <property type="term" value="F:catalytic activity"/>
    <property type="evidence" value="ECO:0007669"/>
    <property type="project" value="UniProtKB-ARBA"/>
</dbReference>
<organism evidence="3 4">
    <name type="scientific">Streptomyces yunnanensis</name>
    <dbReference type="NCBI Taxonomy" id="156453"/>
    <lineage>
        <taxon>Bacteria</taxon>
        <taxon>Bacillati</taxon>
        <taxon>Actinomycetota</taxon>
        <taxon>Actinomycetes</taxon>
        <taxon>Kitasatosporales</taxon>
        <taxon>Streptomycetaceae</taxon>
        <taxon>Streptomyces</taxon>
    </lineage>
</organism>
<name>A0A9X8QQX5_9ACTN</name>